<evidence type="ECO:0000256" key="9">
    <source>
        <dbReference type="SAM" id="MobiDB-lite"/>
    </source>
</evidence>
<feature type="region of interest" description="Disordered" evidence="9">
    <location>
        <begin position="92"/>
        <end position="187"/>
    </location>
</feature>
<evidence type="ECO:0000259" key="11">
    <source>
        <dbReference type="PROSITE" id="PS50303"/>
    </source>
</evidence>
<dbReference type="InterPro" id="IPR011989">
    <property type="entry name" value="ARM-like"/>
</dbReference>
<proteinExistence type="predicted"/>
<evidence type="ECO:0008006" key="14">
    <source>
        <dbReference type="Google" id="ProtNLM"/>
    </source>
</evidence>
<evidence type="ECO:0000256" key="7">
    <source>
        <dbReference type="PROSITE-ProRule" id="PRU00317"/>
    </source>
</evidence>
<sequence>MEQDDEEFEQLLGEIPRATSAPPHLEELQRAYGAELNNSPFVASLREDNLSPPVKPFIDIRCDEQYENFYRNYSGVKKLPPPMENRNLGLALDSPRTMAGMRRQKQEPMANQMGASTNSSNNSGRTASPPSDHHHPPKSADERSISAAFGNLSFEESPSNGMMGGRLHEENKSAGPSPLEAPSNGGGYAGLEEFGGPANGLMAARLMNPGNGSDLYSGMEFNSNARALYSHRLHQQIDAEQRLRERQYQLQQHQQSMSHEQLWTVPGAGGGASVIGHSNGELGRASLNNSICRYYAQGYCSRGDACPFLHTQASQGFGSVRVTPGNTFKEAGREDRLISDNKMLPRRGASRAAAAPAISASALQRRKPESLPNGTTPHINGHAYVNGHHPSPISFHGDVQNHIHGEHNLEYEGPRHAIVGTPHLSQQNQQPKYNTLEEVEGRIFSIAKDQHGCRFLQRKFDEGGPEDVQKIFQEIIEHIIELMTDPFGNYLVQKLLEVCNEEQRMEILHVVTEKGELVQISLNMHGTRAVQKLIETLKSPEQVAMVIASLKQGVVTLIKDLNGNHVVQRCLQRLSTEDSQFIFDAAAVHCVEIATHRHGCCVLQRCVDFASGPQRQRLVTEIAANALVLSQDPFGNYVVQYILDLGMPWASVEVMVRLEGNYPYLAMQKFSSNVVEKCLKLAGDENRSRIVRELMGSPRLGQMLQDPYANYVVQSALTVAKGSLHTGLVEAIRPHLSVLRSSPYGKRILSRTNLKK</sequence>
<dbReference type="InterPro" id="IPR036855">
    <property type="entry name" value="Znf_CCCH_sf"/>
</dbReference>
<dbReference type="PANTHER" id="PTHR12537">
    <property type="entry name" value="RNA BINDING PROTEIN PUMILIO-RELATED"/>
    <property type="match status" value="1"/>
</dbReference>
<keyword evidence="13" id="KW-1185">Reference proteome</keyword>
<evidence type="ECO:0000256" key="4">
    <source>
        <dbReference type="ARBA" id="ARBA00022833"/>
    </source>
</evidence>
<evidence type="ECO:0000256" key="2">
    <source>
        <dbReference type="ARBA" id="ARBA00022737"/>
    </source>
</evidence>
<feature type="repeat" description="Pumilio" evidence="7">
    <location>
        <begin position="438"/>
        <end position="473"/>
    </location>
</feature>
<protein>
    <recommendedName>
        <fullName evidence="14">C3H1-type domain-containing protein</fullName>
    </recommendedName>
</protein>
<feature type="repeat" description="Pumilio" evidence="7">
    <location>
        <begin position="474"/>
        <end position="509"/>
    </location>
</feature>
<comment type="caution">
    <text evidence="12">The sequence shown here is derived from an EMBL/GenBank/DDBJ whole genome shotgun (WGS) entry which is preliminary data.</text>
</comment>
<keyword evidence="1 8" id="KW-0479">Metal-binding</keyword>
<dbReference type="InterPro" id="IPR000571">
    <property type="entry name" value="Znf_CCCH"/>
</dbReference>
<reference evidence="12" key="1">
    <citation type="submission" date="2016-03" db="EMBL/GenBank/DDBJ databases">
        <title>Mechanisms controlling the formation of the plant cell surface in tip-growing cells are functionally conserved among land plants.</title>
        <authorList>
            <person name="Honkanen S."/>
            <person name="Jones V.A."/>
            <person name="Morieri G."/>
            <person name="Champion C."/>
            <person name="Hetherington A.J."/>
            <person name="Kelly S."/>
            <person name="Saint-Marcoux D."/>
            <person name="Proust H."/>
            <person name="Prescott H."/>
            <person name="Dolan L."/>
        </authorList>
    </citation>
    <scope>NUCLEOTIDE SEQUENCE [LARGE SCALE GENOMIC DNA]</scope>
    <source>
        <tissue evidence="12">Whole gametophyte</tissue>
    </source>
</reference>
<evidence type="ECO:0000256" key="3">
    <source>
        <dbReference type="ARBA" id="ARBA00022771"/>
    </source>
</evidence>
<feature type="repeat" description="Pumilio" evidence="7">
    <location>
        <begin position="657"/>
        <end position="692"/>
    </location>
</feature>
<evidence type="ECO:0000256" key="1">
    <source>
        <dbReference type="ARBA" id="ARBA00022723"/>
    </source>
</evidence>
<dbReference type="PROSITE" id="PS50303">
    <property type="entry name" value="PUM_HD"/>
    <property type="match status" value="1"/>
</dbReference>
<evidence type="ECO:0000259" key="10">
    <source>
        <dbReference type="PROSITE" id="PS50103"/>
    </source>
</evidence>
<dbReference type="Pfam" id="PF18345">
    <property type="entry name" value="zf_CCCH_4"/>
    <property type="match status" value="1"/>
</dbReference>
<name>A0A176VN76_MARPO</name>
<comment type="function">
    <text evidence="6">Sequence-specific RNA-binding protein that regulates translation and mRNA stability by binding the 3'-UTR of target mRNAs.</text>
</comment>
<feature type="repeat" description="Pumilio" evidence="7">
    <location>
        <begin position="693"/>
        <end position="730"/>
    </location>
</feature>
<evidence type="ECO:0000256" key="8">
    <source>
        <dbReference type="PROSITE-ProRule" id="PRU00723"/>
    </source>
</evidence>
<dbReference type="GO" id="GO:0008270">
    <property type="term" value="F:zinc ion binding"/>
    <property type="evidence" value="ECO:0007669"/>
    <property type="project" value="UniProtKB-KW"/>
</dbReference>
<dbReference type="SMART" id="SM00356">
    <property type="entry name" value="ZnF_C3H1"/>
    <property type="match status" value="1"/>
</dbReference>
<dbReference type="EMBL" id="LVLJ01003211">
    <property type="protein sequence ID" value="OAE22364.1"/>
    <property type="molecule type" value="Genomic_DNA"/>
</dbReference>
<keyword evidence="5" id="KW-0810">Translation regulation</keyword>
<dbReference type="GO" id="GO:0006417">
    <property type="term" value="P:regulation of translation"/>
    <property type="evidence" value="ECO:0007669"/>
    <property type="project" value="UniProtKB-KW"/>
</dbReference>
<dbReference type="InterPro" id="IPR033712">
    <property type="entry name" value="Pumilio_RNA-bd"/>
</dbReference>
<dbReference type="PANTHER" id="PTHR12537:SF13">
    <property type="entry name" value="PUMILIO HOMOLOGY DOMAIN FAMILY MEMBER 4"/>
    <property type="match status" value="1"/>
</dbReference>
<dbReference type="InterPro" id="IPR016024">
    <property type="entry name" value="ARM-type_fold"/>
</dbReference>
<evidence type="ECO:0000313" key="12">
    <source>
        <dbReference type="EMBL" id="OAE22364.1"/>
    </source>
</evidence>
<accession>A0A176VN76</accession>
<feature type="compositionally biased region" description="Polar residues" evidence="9">
    <location>
        <begin position="113"/>
        <end position="126"/>
    </location>
</feature>
<dbReference type="SUPFAM" id="SSF90229">
    <property type="entry name" value="CCCH zinc finger"/>
    <property type="match status" value="1"/>
</dbReference>
<evidence type="ECO:0000256" key="5">
    <source>
        <dbReference type="ARBA" id="ARBA00022845"/>
    </source>
</evidence>
<feature type="zinc finger region" description="C3H1-type" evidence="8">
    <location>
        <begin position="286"/>
        <end position="313"/>
    </location>
</feature>
<organism evidence="12 13">
    <name type="scientific">Marchantia polymorpha subsp. ruderalis</name>
    <dbReference type="NCBI Taxonomy" id="1480154"/>
    <lineage>
        <taxon>Eukaryota</taxon>
        <taxon>Viridiplantae</taxon>
        <taxon>Streptophyta</taxon>
        <taxon>Embryophyta</taxon>
        <taxon>Marchantiophyta</taxon>
        <taxon>Marchantiopsida</taxon>
        <taxon>Marchantiidae</taxon>
        <taxon>Marchantiales</taxon>
        <taxon>Marchantiaceae</taxon>
        <taxon>Marchantia</taxon>
    </lineage>
</organism>
<feature type="repeat" description="Pumilio" evidence="7">
    <location>
        <begin position="510"/>
        <end position="548"/>
    </location>
</feature>
<dbReference type="CDD" id="cd07920">
    <property type="entry name" value="Pumilio"/>
    <property type="match status" value="1"/>
</dbReference>
<keyword evidence="2" id="KW-0677">Repeat</keyword>
<feature type="repeat" description="Pumilio" evidence="7">
    <location>
        <begin position="585"/>
        <end position="620"/>
    </location>
</feature>
<feature type="repeat" description="Pumilio" evidence="7">
    <location>
        <begin position="549"/>
        <end position="584"/>
    </location>
</feature>
<dbReference type="SMART" id="SM00025">
    <property type="entry name" value="Pumilio"/>
    <property type="match status" value="8"/>
</dbReference>
<gene>
    <name evidence="12" type="ORF">AXG93_2318s1110</name>
</gene>
<evidence type="ECO:0000313" key="13">
    <source>
        <dbReference type="Proteomes" id="UP000077202"/>
    </source>
</evidence>
<dbReference type="AlphaFoldDB" id="A0A176VN76"/>
<feature type="domain" description="C3H1-type" evidence="10">
    <location>
        <begin position="286"/>
        <end position="313"/>
    </location>
</feature>
<dbReference type="SUPFAM" id="SSF48371">
    <property type="entry name" value="ARM repeat"/>
    <property type="match status" value="1"/>
</dbReference>
<keyword evidence="4 8" id="KW-0862">Zinc</keyword>
<dbReference type="GO" id="GO:0003729">
    <property type="term" value="F:mRNA binding"/>
    <property type="evidence" value="ECO:0007669"/>
    <property type="project" value="TreeGrafter"/>
</dbReference>
<dbReference type="InterPro" id="IPR033133">
    <property type="entry name" value="PUM-HD"/>
</dbReference>
<dbReference type="Gene3D" id="1.25.10.10">
    <property type="entry name" value="Leucine-rich Repeat Variant"/>
    <property type="match status" value="1"/>
</dbReference>
<feature type="domain" description="PUM-HD" evidence="11">
    <location>
        <begin position="415"/>
        <end position="756"/>
    </location>
</feature>
<dbReference type="PROSITE" id="PS50103">
    <property type="entry name" value="ZF_C3H1"/>
    <property type="match status" value="1"/>
</dbReference>
<dbReference type="Proteomes" id="UP000077202">
    <property type="component" value="Unassembled WGS sequence"/>
</dbReference>
<feature type="repeat" description="Pumilio" evidence="7">
    <location>
        <begin position="621"/>
        <end position="656"/>
    </location>
</feature>
<evidence type="ECO:0000256" key="6">
    <source>
        <dbReference type="ARBA" id="ARBA00058490"/>
    </source>
</evidence>
<keyword evidence="3 8" id="KW-0863">Zinc-finger</keyword>
<dbReference type="InterPro" id="IPR001313">
    <property type="entry name" value="Pumilio_RNA-bd_rpt"/>
</dbReference>
<dbReference type="Gene3D" id="4.10.1000.10">
    <property type="entry name" value="Zinc finger, CCCH-type"/>
    <property type="match status" value="1"/>
</dbReference>
<dbReference type="Pfam" id="PF00806">
    <property type="entry name" value="PUF"/>
    <property type="match status" value="8"/>
</dbReference>
<dbReference type="FunFam" id="1.25.10.10:FF:000237">
    <property type="entry name" value="Pumilio homolog 9"/>
    <property type="match status" value="1"/>
</dbReference>
<feature type="compositionally biased region" description="Basic and acidic residues" evidence="9">
    <location>
        <begin position="131"/>
        <end position="144"/>
    </location>
</feature>
<dbReference type="PROSITE" id="PS50302">
    <property type="entry name" value="PUM"/>
    <property type="match status" value="8"/>
</dbReference>
<dbReference type="GO" id="GO:0005737">
    <property type="term" value="C:cytoplasm"/>
    <property type="evidence" value="ECO:0007669"/>
    <property type="project" value="TreeGrafter"/>
</dbReference>